<dbReference type="SUPFAM" id="SSF53955">
    <property type="entry name" value="Lysozyme-like"/>
    <property type="match status" value="1"/>
</dbReference>
<dbReference type="CDD" id="cd13400">
    <property type="entry name" value="LT_IagB-like"/>
    <property type="match status" value="1"/>
</dbReference>
<dbReference type="InterPro" id="IPR023346">
    <property type="entry name" value="Lysozyme-like_dom_sf"/>
</dbReference>
<evidence type="ECO:0000313" key="2">
    <source>
        <dbReference type="EMBL" id="OFC59583.1"/>
    </source>
</evidence>
<name>A0A1E7YVA7_9PROT</name>
<reference evidence="2 3" key="1">
    <citation type="submission" date="2016-06" db="EMBL/GenBank/DDBJ databases">
        <title>Gene turnover analysis identifies the evolutionary adaptation of the extremophile Acidithiobacillus caldus.</title>
        <authorList>
            <person name="Zhang X."/>
        </authorList>
    </citation>
    <scope>NUCLEOTIDE SEQUENCE [LARGE SCALE GENOMIC DNA]</scope>
    <source>
        <strain evidence="2 3">S1</strain>
    </source>
</reference>
<sequence>MAILAAVGHAQAALTFHGVPLSCVDRASRQYNVPAQDLFALMENEGAAPGVAVHDNNGTTDLGPMQVNTCHLPFLSHYGFSYDTLKNDACANVLAGAWVYARCLEQMGGNQVLAAACYNAGPNDLVAAYQDGYVQRFVNHLGAGVTLGQLQGRPHKPGLELVVEDQ</sequence>
<organism evidence="2 3">
    <name type="scientific">Acidithiobacillus caldus</name>
    <dbReference type="NCBI Taxonomy" id="33059"/>
    <lineage>
        <taxon>Bacteria</taxon>
        <taxon>Pseudomonadati</taxon>
        <taxon>Pseudomonadota</taxon>
        <taxon>Acidithiobacillia</taxon>
        <taxon>Acidithiobacillales</taxon>
        <taxon>Acidithiobacillaceae</taxon>
        <taxon>Acidithiobacillus</taxon>
    </lineage>
</organism>
<dbReference type="Proteomes" id="UP000175707">
    <property type="component" value="Unassembled WGS sequence"/>
</dbReference>
<dbReference type="Pfam" id="PF01464">
    <property type="entry name" value="SLT"/>
    <property type="match status" value="1"/>
</dbReference>
<proteinExistence type="predicted"/>
<protein>
    <submittedName>
        <fullName evidence="2">Lytic transglycosylase</fullName>
    </submittedName>
</protein>
<accession>A0A1E7YVA7</accession>
<dbReference type="AlphaFoldDB" id="A0A1E7YVA7"/>
<dbReference type="Gene3D" id="1.10.530.10">
    <property type="match status" value="1"/>
</dbReference>
<dbReference type="EMBL" id="LZYH01000551">
    <property type="protein sequence ID" value="OFC59583.1"/>
    <property type="molecule type" value="Genomic_DNA"/>
</dbReference>
<comment type="caution">
    <text evidence="2">The sequence shown here is derived from an EMBL/GenBank/DDBJ whole genome shotgun (WGS) entry which is preliminary data.</text>
</comment>
<feature type="domain" description="Transglycosylase SLT" evidence="1">
    <location>
        <begin position="23"/>
        <end position="125"/>
    </location>
</feature>
<dbReference type="InterPro" id="IPR008258">
    <property type="entry name" value="Transglycosylase_SLT_dom_1"/>
</dbReference>
<evidence type="ECO:0000259" key="1">
    <source>
        <dbReference type="Pfam" id="PF01464"/>
    </source>
</evidence>
<evidence type="ECO:0000313" key="3">
    <source>
        <dbReference type="Proteomes" id="UP000175707"/>
    </source>
</evidence>
<gene>
    <name evidence="2" type="ORF">BAE30_08525</name>
</gene>